<dbReference type="GO" id="GO:0005682">
    <property type="term" value="C:U5 snRNP"/>
    <property type="evidence" value="ECO:0007669"/>
    <property type="project" value="UniProtKB-ARBA"/>
</dbReference>
<dbReference type="EMBL" id="CAUYUE010000014">
    <property type="protein sequence ID" value="CAK0786353.1"/>
    <property type="molecule type" value="Genomic_DNA"/>
</dbReference>
<dbReference type="GO" id="GO:0003723">
    <property type="term" value="F:RNA binding"/>
    <property type="evidence" value="ECO:0007669"/>
    <property type="project" value="TreeGrafter"/>
</dbReference>
<keyword evidence="4" id="KW-0677">Repeat</keyword>
<evidence type="ECO:0000256" key="3">
    <source>
        <dbReference type="ARBA" id="ARBA00022664"/>
    </source>
</evidence>
<dbReference type="FunFam" id="2.130.10.10:FF:000229">
    <property type="entry name" value="Small nuclear ribonucleoprotein U5 subunit 40"/>
    <property type="match status" value="1"/>
</dbReference>
<comment type="subcellular location">
    <subcellularLocation>
        <location evidence="1">Nucleus</location>
    </subcellularLocation>
</comment>
<dbReference type="Gene3D" id="2.130.10.10">
    <property type="entry name" value="YVTN repeat-like/Quinoprotein amine dehydrogenase"/>
    <property type="match status" value="1"/>
</dbReference>
<dbReference type="GO" id="GO:0000375">
    <property type="term" value="P:RNA splicing, via transesterification reactions"/>
    <property type="evidence" value="ECO:0007669"/>
    <property type="project" value="UniProtKB-ARBA"/>
</dbReference>
<dbReference type="Pfam" id="PF00400">
    <property type="entry name" value="WD40"/>
    <property type="match status" value="7"/>
</dbReference>
<dbReference type="PROSITE" id="PS50082">
    <property type="entry name" value="WD_REPEATS_2"/>
    <property type="match status" value="7"/>
</dbReference>
<dbReference type="SUPFAM" id="SSF50978">
    <property type="entry name" value="WD40 repeat-like"/>
    <property type="match status" value="1"/>
</dbReference>
<feature type="repeat" description="WD" evidence="7">
    <location>
        <begin position="285"/>
        <end position="314"/>
    </location>
</feature>
<feature type="repeat" description="WD" evidence="7">
    <location>
        <begin position="54"/>
        <end position="85"/>
    </location>
</feature>
<dbReference type="Proteomes" id="UP001314263">
    <property type="component" value="Unassembled WGS sequence"/>
</dbReference>
<proteinExistence type="predicted"/>
<evidence type="ECO:0000313" key="10">
    <source>
        <dbReference type="Proteomes" id="UP001314263"/>
    </source>
</evidence>
<feature type="repeat" description="WD" evidence="7">
    <location>
        <begin position="97"/>
        <end position="138"/>
    </location>
</feature>
<dbReference type="PRINTS" id="PR00320">
    <property type="entry name" value="GPROTEINBRPT"/>
</dbReference>
<dbReference type="InterPro" id="IPR052234">
    <property type="entry name" value="U5_snRNP_Component"/>
</dbReference>
<sequence length="350" mass="38554">MADVKRAHSPEANGHGGAIVKRQRVEDGALTQSTKAKPDGPARTSGLLAPIMLLTGHAGEVFSCKFNPTGDIIASGSHDKHVFLWRTYGECENFLMMKGHKNAVLEVQWTTDGERVLSASPDRSVRAWDVATGEQVKKMSEHDNFVNSCCPLRRGPPLLVSGSDDATAKVWDLRAKRSVQTMSEDYQILSVAFSEAGDQIYTGGIENVITVWDLRKNEVAMTLKGHTDTITGLRVSPDGNHLLSNAMDNTMRAWDMRPYAPQNRCVKVFTGHQHSFERNSLRCDWSPDGTKVTGGSADRMVYVWEFTSRRLLYKLPGHSGSVNEAVFHPQEPIVASAGSDKQIYVGELAL</sequence>
<dbReference type="CDD" id="cd00200">
    <property type="entry name" value="WD40"/>
    <property type="match status" value="1"/>
</dbReference>
<dbReference type="PROSITE" id="PS50294">
    <property type="entry name" value="WD_REPEATS_REGION"/>
    <property type="match status" value="4"/>
</dbReference>
<name>A0AAV1IGB4_9CHLO</name>
<keyword evidence="5" id="KW-0508">mRNA splicing</keyword>
<comment type="caution">
    <text evidence="9">The sequence shown here is derived from an EMBL/GenBank/DDBJ whole genome shotgun (WGS) entry which is preliminary data.</text>
</comment>
<dbReference type="InterPro" id="IPR020472">
    <property type="entry name" value="WD40_PAC1"/>
</dbReference>
<dbReference type="PANTHER" id="PTHR44006:SF1">
    <property type="entry name" value="U5 SMALL NUCLEAR RIBONUCLEOPROTEIN 40 KDA PROTEIN"/>
    <property type="match status" value="1"/>
</dbReference>
<evidence type="ECO:0000313" key="9">
    <source>
        <dbReference type="EMBL" id="CAK0786353.1"/>
    </source>
</evidence>
<dbReference type="InterPro" id="IPR001680">
    <property type="entry name" value="WD40_rpt"/>
</dbReference>
<dbReference type="InterPro" id="IPR036322">
    <property type="entry name" value="WD40_repeat_dom_sf"/>
</dbReference>
<feature type="repeat" description="WD" evidence="7">
    <location>
        <begin position="158"/>
        <end position="181"/>
    </location>
</feature>
<gene>
    <name evidence="9" type="ORF">CVIRNUC_009566</name>
</gene>
<reference evidence="9 10" key="1">
    <citation type="submission" date="2023-10" db="EMBL/GenBank/DDBJ databases">
        <authorList>
            <person name="Maclean D."/>
            <person name="Macfadyen A."/>
        </authorList>
    </citation>
    <scope>NUCLEOTIDE SEQUENCE [LARGE SCALE GENOMIC DNA]</scope>
</reference>
<feature type="region of interest" description="Disordered" evidence="8">
    <location>
        <begin position="1"/>
        <end position="24"/>
    </location>
</feature>
<accession>A0AAV1IGB4</accession>
<dbReference type="GO" id="GO:0071013">
    <property type="term" value="C:catalytic step 2 spliceosome"/>
    <property type="evidence" value="ECO:0007669"/>
    <property type="project" value="TreeGrafter"/>
</dbReference>
<evidence type="ECO:0000256" key="1">
    <source>
        <dbReference type="ARBA" id="ARBA00004123"/>
    </source>
</evidence>
<evidence type="ECO:0000256" key="5">
    <source>
        <dbReference type="ARBA" id="ARBA00023187"/>
    </source>
</evidence>
<dbReference type="PROSITE" id="PS00678">
    <property type="entry name" value="WD_REPEATS_1"/>
    <property type="match status" value="2"/>
</dbReference>
<keyword evidence="2 7" id="KW-0853">WD repeat</keyword>
<keyword evidence="6" id="KW-0539">Nucleus</keyword>
<dbReference type="InterPro" id="IPR015943">
    <property type="entry name" value="WD40/YVTN_repeat-like_dom_sf"/>
</dbReference>
<evidence type="ECO:0000256" key="4">
    <source>
        <dbReference type="ARBA" id="ARBA00022737"/>
    </source>
</evidence>
<evidence type="ECO:0000256" key="7">
    <source>
        <dbReference type="PROSITE-ProRule" id="PRU00221"/>
    </source>
</evidence>
<dbReference type="SMART" id="SM00320">
    <property type="entry name" value="WD40"/>
    <property type="match status" value="7"/>
</dbReference>
<feature type="repeat" description="WD" evidence="7">
    <location>
        <begin position="223"/>
        <end position="257"/>
    </location>
</feature>
<keyword evidence="3" id="KW-0507">mRNA processing</keyword>
<evidence type="ECO:0000256" key="8">
    <source>
        <dbReference type="SAM" id="MobiDB-lite"/>
    </source>
</evidence>
<dbReference type="GO" id="GO:0006397">
    <property type="term" value="P:mRNA processing"/>
    <property type="evidence" value="ECO:0007669"/>
    <property type="project" value="UniProtKB-KW"/>
</dbReference>
<dbReference type="PANTHER" id="PTHR44006">
    <property type="entry name" value="U5 SMALL NUCLEAR RIBONUCLEOPROTEIN 40 KDA PROTEIN"/>
    <property type="match status" value="1"/>
</dbReference>
<dbReference type="AlphaFoldDB" id="A0AAV1IGB4"/>
<evidence type="ECO:0000256" key="6">
    <source>
        <dbReference type="ARBA" id="ARBA00023242"/>
    </source>
</evidence>
<evidence type="ECO:0000256" key="2">
    <source>
        <dbReference type="ARBA" id="ARBA00022574"/>
    </source>
</evidence>
<feature type="repeat" description="WD" evidence="7">
    <location>
        <begin position="181"/>
        <end position="222"/>
    </location>
</feature>
<feature type="repeat" description="WD" evidence="7">
    <location>
        <begin position="315"/>
        <end position="350"/>
    </location>
</feature>
<keyword evidence="10" id="KW-1185">Reference proteome</keyword>
<organism evidence="9 10">
    <name type="scientific">Coccomyxa viridis</name>
    <dbReference type="NCBI Taxonomy" id="1274662"/>
    <lineage>
        <taxon>Eukaryota</taxon>
        <taxon>Viridiplantae</taxon>
        <taxon>Chlorophyta</taxon>
        <taxon>core chlorophytes</taxon>
        <taxon>Trebouxiophyceae</taxon>
        <taxon>Trebouxiophyceae incertae sedis</taxon>
        <taxon>Coccomyxaceae</taxon>
        <taxon>Coccomyxa</taxon>
    </lineage>
</organism>
<protein>
    <submittedName>
        <fullName evidence="9">Uncharacterized protein</fullName>
    </submittedName>
</protein>
<dbReference type="InterPro" id="IPR019775">
    <property type="entry name" value="WD40_repeat_CS"/>
</dbReference>